<evidence type="ECO:0000256" key="3">
    <source>
        <dbReference type="ARBA" id="ARBA00024484"/>
    </source>
</evidence>
<dbReference type="PROSITE" id="PS00455">
    <property type="entry name" value="AMP_BINDING"/>
    <property type="match status" value="1"/>
</dbReference>
<sequence>MSEYQVRTIPDILKRSLELYAGHPALSFVDDDPLTFRDVDELSRRLGLGLRSLGVKPGDHVAILSENIPNWGVAYLAIARIGAVVVPILPDFNSTEVGNILRHAEVQTVLVSSRQFPKLAELQQSGELQAVLLESLELVPRDAVVQADGSLTPQGTSVLGAAEDSADVDTDPETTAAIIYTSGTTGNSKGVMLSHTNIVSNVEASRKIPDIEAGQSMLSLLPLSHTYECTLGFLVPLASGACVYYLGKPPSPSILMPALQKIRPHLMLAVPLFIEKIFRVRVLPQLTGKFALRMLYGIRPIQKLLHKAAGRKVYDLFGGRLHFFGIGGAGLAPDVERFLRDAGFPYAIGYGLTETSPLVAGSGPKETTFHAIGPVVEGVQVRLDNQFGGRNEGEVQVLGPNVMQGYYKDPERTAEVFTEDGWFRTGDIGHLSSAGVLSLRGRIKNMLLGPSGENIYPEEIEAVINEKPYVEESLVTQKGDQLVAMVYLNYEALLEHVAAMHANIKDWHSVVQGNVKDGADQIKQGIASFKSDIDGYLDELRRKINSELNMFSKLADIVPREEPFEKTPTMKIKRYLYT</sequence>
<dbReference type="EMBL" id="CP003282">
    <property type="protein sequence ID" value="AFG37825.1"/>
    <property type="molecule type" value="Genomic_DNA"/>
</dbReference>
<dbReference type="PATRIC" id="fig|889378.3.peg.1757"/>
<dbReference type="Gene3D" id="3.30.300.30">
    <property type="match status" value="1"/>
</dbReference>
<comment type="catalytic activity">
    <reaction evidence="3">
        <text>a long-chain fatty acid + ATP + CoA = a long-chain fatty acyl-CoA + AMP + diphosphate</text>
        <dbReference type="Rhea" id="RHEA:15421"/>
        <dbReference type="ChEBI" id="CHEBI:30616"/>
        <dbReference type="ChEBI" id="CHEBI:33019"/>
        <dbReference type="ChEBI" id="CHEBI:57287"/>
        <dbReference type="ChEBI" id="CHEBI:57560"/>
        <dbReference type="ChEBI" id="CHEBI:83139"/>
        <dbReference type="ChEBI" id="CHEBI:456215"/>
        <dbReference type="EC" id="6.2.1.3"/>
    </reaction>
    <physiologicalReaction direction="left-to-right" evidence="3">
        <dbReference type="Rhea" id="RHEA:15422"/>
    </physiologicalReaction>
</comment>
<proteinExistence type="predicted"/>
<dbReference type="Proteomes" id="UP000007383">
    <property type="component" value="Chromosome"/>
</dbReference>
<dbReference type="AlphaFoldDB" id="H9UJY2"/>
<reference evidence="6" key="1">
    <citation type="journal article" date="2013" name="Stand. Genomic Sci.">
        <title>Complete genome sequence of the halophilic bacterium Spirochaeta africana type strain (Z-7692(T)) from the alkaline Lake Magadi in the East African Rift.</title>
        <authorList>
            <person name="Liolos K."/>
            <person name="Abt B."/>
            <person name="Scheuner C."/>
            <person name="Teshima H."/>
            <person name="Held B."/>
            <person name="Lapidus A."/>
            <person name="Nolan M."/>
            <person name="Lucas S."/>
            <person name="Deshpande S."/>
            <person name="Cheng J.F."/>
            <person name="Tapia R."/>
            <person name="Goodwin L.A."/>
            <person name="Pitluck S."/>
            <person name="Pagani I."/>
            <person name="Ivanova N."/>
            <person name="Mavromatis K."/>
            <person name="Mikhailova N."/>
            <person name="Huntemann M."/>
            <person name="Pati A."/>
            <person name="Chen A."/>
            <person name="Palaniappan K."/>
            <person name="Land M."/>
            <person name="Rohde M."/>
            <person name="Tindall B.J."/>
            <person name="Detter J.C."/>
            <person name="Goker M."/>
            <person name="Bristow J."/>
            <person name="Eisen J.A."/>
            <person name="Markowitz V."/>
            <person name="Hugenholtz P."/>
            <person name="Woyke T."/>
            <person name="Klenk H.P."/>
            <person name="Kyrpides N.C."/>
        </authorList>
    </citation>
    <scope>NUCLEOTIDE SEQUENCE</scope>
    <source>
        <strain evidence="6">ATCC 700263 / DSM 8902 / Z-7692</strain>
    </source>
</reference>
<dbReference type="InterPro" id="IPR020845">
    <property type="entry name" value="AMP-binding_CS"/>
</dbReference>
<dbReference type="Pfam" id="PF00501">
    <property type="entry name" value="AMP-binding"/>
    <property type="match status" value="1"/>
</dbReference>
<dbReference type="STRING" id="889378.Spiaf_1768"/>
<dbReference type="PANTHER" id="PTHR43272:SF33">
    <property type="entry name" value="AMP-BINDING DOMAIN-CONTAINING PROTEIN-RELATED"/>
    <property type="match status" value="1"/>
</dbReference>
<dbReference type="InterPro" id="IPR000873">
    <property type="entry name" value="AMP-dep_synth/lig_dom"/>
</dbReference>
<dbReference type="KEGG" id="sfc:Spiaf_1768"/>
<dbReference type="PANTHER" id="PTHR43272">
    <property type="entry name" value="LONG-CHAIN-FATTY-ACID--COA LIGASE"/>
    <property type="match status" value="1"/>
</dbReference>
<dbReference type="InterPro" id="IPR045851">
    <property type="entry name" value="AMP-bd_C_sf"/>
</dbReference>
<evidence type="ECO:0000259" key="4">
    <source>
        <dbReference type="Pfam" id="PF00501"/>
    </source>
</evidence>
<keyword evidence="2" id="KW-0067">ATP-binding</keyword>
<keyword evidence="1" id="KW-0547">Nucleotide-binding</keyword>
<dbReference type="GO" id="GO:0005524">
    <property type="term" value="F:ATP binding"/>
    <property type="evidence" value="ECO:0007669"/>
    <property type="project" value="UniProtKB-KW"/>
</dbReference>
<evidence type="ECO:0000256" key="2">
    <source>
        <dbReference type="ARBA" id="ARBA00022840"/>
    </source>
</evidence>
<dbReference type="eggNOG" id="COG1022">
    <property type="taxonomic scope" value="Bacteria"/>
</dbReference>
<keyword evidence="6" id="KW-1185">Reference proteome</keyword>
<dbReference type="GO" id="GO:0016020">
    <property type="term" value="C:membrane"/>
    <property type="evidence" value="ECO:0007669"/>
    <property type="project" value="TreeGrafter"/>
</dbReference>
<dbReference type="OrthoDB" id="311554at2"/>
<dbReference type="GO" id="GO:0004467">
    <property type="term" value="F:long-chain fatty acid-CoA ligase activity"/>
    <property type="evidence" value="ECO:0007669"/>
    <property type="project" value="UniProtKB-EC"/>
</dbReference>
<dbReference type="SUPFAM" id="SSF56801">
    <property type="entry name" value="Acetyl-CoA synthetase-like"/>
    <property type="match status" value="1"/>
</dbReference>
<accession>H9UJY2</accession>
<gene>
    <name evidence="5" type="ordered locus">Spiaf_1768</name>
</gene>
<evidence type="ECO:0000256" key="1">
    <source>
        <dbReference type="ARBA" id="ARBA00022741"/>
    </source>
</evidence>
<name>H9UJY2_SPIAZ</name>
<dbReference type="Gene3D" id="3.40.50.12780">
    <property type="entry name" value="N-terminal domain of ligase-like"/>
    <property type="match status" value="1"/>
</dbReference>
<feature type="domain" description="AMP-dependent synthetase/ligase" evidence="4">
    <location>
        <begin position="15"/>
        <end position="407"/>
    </location>
</feature>
<evidence type="ECO:0000313" key="6">
    <source>
        <dbReference type="Proteomes" id="UP000007383"/>
    </source>
</evidence>
<dbReference type="HOGENOM" id="CLU_000022_59_9_12"/>
<evidence type="ECO:0000313" key="5">
    <source>
        <dbReference type="EMBL" id="AFG37825.1"/>
    </source>
</evidence>
<dbReference type="InterPro" id="IPR042099">
    <property type="entry name" value="ANL_N_sf"/>
</dbReference>
<organism evidence="5 6">
    <name type="scientific">Spirochaeta africana (strain ATCC 700263 / DSM 8902 / Z-7692)</name>
    <dbReference type="NCBI Taxonomy" id="889378"/>
    <lineage>
        <taxon>Bacteria</taxon>
        <taxon>Pseudomonadati</taxon>
        <taxon>Spirochaetota</taxon>
        <taxon>Spirochaetia</taxon>
        <taxon>Spirochaetales</taxon>
        <taxon>Spirochaetaceae</taxon>
        <taxon>Spirochaeta</taxon>
    </lineage>
</organism>
<dbReference type="RefSeq" id="WP_014455808.1">
    <property type="nucleotide sequence ID" value="NC_017098.1"/>
</dbReference>
<protein>
    <submittedName>
        <fullName evidence="5">AMP-forming long-chain acyl-CoA synthetase</fullName>
    </submittedName>
</protein>